<dbReference type="InterPro" id="IPR003749">
    <property type="entry name" value="ThiS/MoaD-like"/>
</dbReference>
<dbReference type="PANTHER" id="PTHR34472:SF1">
    <property type="entry name" value="SULFUR CARRIER PROTEIN THIS"/>
    <property type="match status" value="1"/>
</dbReference>
<sequence length="68" mass="7457">MPVQIHVNGRTQECPDETTVDALLRKLELDPATVVVELNTQILEKQDFASTLLADGDHLEVLRFVGGG</sequence>
<dbReference type="OrthoDB" id="197113at2"/>
<dbReference type="InterPro" id="IPR010035">
    <property type="entry name" value="Thi_S"/>
</dbReference>
<dbReference type="EMBL" id="FUYA01000001">
    <property type="protein sequence ID" value="SKA63542.1"/>
    <property type="molecule type" value="Genomic_DNA"/>
</dbReference>
<evidence type="ECO:0000313" key="2">
    <source>
        <dbReference type="Proteomes" id="UP000189733"/>
    </source>
</evidence>
<proteinExistence type="predicted"/>
<dbReference type="NCBIfam" id="TIGR01683">
    <property type="entry name" value="thiS"/>
    <property type="match status" value="1"/>
</dbReference>
<keyword evidence="2" id="KW-1185">Reference proteome</keyword>
<gene>
    <name evidence="1" type="ORF">SAMN02745702_00162</name>
</gene>
<dbReference type="Gene3D" id="3.10.20.30">
    <property type="match status" value="1"/>
</dbReference>
<dbReference type="SUPFAM" id="SSF54285">
    <property type="entry name" value="MoaD/ThiS"/>
    <property type="match status" value="1"/>
</dbReference>
<dbReference type="InterPro" id="IPR012675">
    <property type="entry name" value="Beta-grasp_dom_sf"/>
</dbReference>
<protein>
    <submittedName>
        <fullName evidence="1">Sulfur carrier protein</fullName>
    </submittedName>
</protein>
<name>A0A1T4VEZ5_9BACT</name>
<organism evidence="1 2">
    <name type="scientific">Desulfobaculum bizertense DSM 18034</name>
    <dbReference type="NCBI Taxonomy" id="1121442"/>
    <lineage>
        <taxon>Bacteria</taxon>
        <taxon>Pseudomonadati</taxon>
        <taxon>Thermodesulfobacteriota</taxon>
        <taxon>Desulfovibrionia</taxon>
        <taxon>Desulfovibrionales</taxon>
        <taxon>Desulfovibrionaceae</taxon>
        <taxon>Desulfobaculum</taxon>
    </lineage>
</organism>
<dbReference type="AlphaFoldDB" id="A0A1T4VEZ5"/>
<dbReference type="RefSeq" id="WP_078683489.1">
    <property type="nucleotide sequence ID" value="NZ_FUYA01000001.1"/>
</dbReference>
<evidence type="ECO:0000313" key="1">
    <source>
        <dbReference type="EMBL" id="SKA63542.1"/>
    </source>
</evidence>
<dbReference type="CDD" id="cd00565">
    <property type="entry name" value="Ubl_ThiS"/>
    <property type="match status" value="1"/>
</dbReference>
<dbReference type="Proteomes" id="UP000189733">
    <property type="component" value="Unassembled WGS sequence"/>
</dbReference>
<dbReference type="InterPro" id="IPR016155">
    <property type="entry name" value="Mopterin_synth/thiamin_S_b"/>
</dbReference>
<reference evidence="1 2" key="1">
    <citation type="submission" date="2017-02" db="EMBL/GenBank/DDBJ databases">
        <authorList>
            <person name="Peterson S.W."/>
        </authorList>
    </citation>
    <scope>NUCLEOTIDE SEQUENCE [LARGE SCALE GENOMIC DNA]</scope>
    <source>
        <strain evidence="1 2">DSM 18034</strain>
    </source>
</reference>
<dbReference type="STRING" id="1121442.SAMN02745702_00162"/>
<dbReference type="Pfam" id="PF02597">
    <property type="entry name" value="ThiS"/>
    <property type="match status" value="1"/>
</dbReference>
<dbReference type="PANTHER" id="PTHR34472">
    <property type="entry name" value="SULFUR CARRIER PROTEIN THIS"/>
    <property type="match status" value="1"/>
</dbReference>
<accession>A0A1T4VEZ5</accession>